<dbReference type="Proteomes" id="UP000054567">
    <property type="component" value="Unassembled WGS sequence"/>
</dbReference>
<dbReference type="EMBL" id="DS268114">
    <property type="protein sequence ID" value="KMM72869.1"/>
    <property type="molecule type" value="Genomic_DNA"/>
</dbReference>
<reference evidence="3" key="2">
    <citation type="journal article" date="2009" name="Genome Res.">
        <title>Comparative genomic analyses of the human fungal pathogens Coccidioides and their relatives.</title>
        <authorList>
            <person name="Sharpton T.J."/>
            <person name="Stajich J.E."/>
            <person name="Rounsley S.D."/>
            <person name="Gardner M.J."/>
            <person name="Wortman J.R."/>
            <person name="Jordar V.S."/>
            <person name="Maiti R."/>
            <person name="Kodira C.D."/>
            <person name="Neafsey D.E."/>
            <person name="Zeng Q."/>
            <person name="Hung C.-Y."/>
            <person name="McMahan C."/>
            <person name="Muszewska A."/>
            <person name="Grynberg M."/>
            <person name="Mandel M.A."/>
            <person name="Kellner E.M."/>
            <person name="Barker B.M."/>
            <person name="Galgiani J.N."/>
            <person name="Orbach M.J."/>
            <person name="Kirkland T.N."/>
            <person name="Cole G.T."/>
            <person name="Henn M.R."/>
            <person name="Birren B.W."/>
            <person name="Taylor J.W."/>
        </authorList>
    </citation>
    <scope>NUCLEOTIDE SEQUENCE [LARGE SCALE GENOMIC DNA]</scope>
    <source>
        <strain evidence="3">RMSCC 3488</strain>
    </source>
</reference>
<evidence type="ECO:0000256" key="1">
    <source>
        <dbReference type="SAM" id="MobiDB-lite"/>
    </source>
</evidence>
<dbReference type="AlphaFoldDB" id="A0A0J6FUP3"/>
<reference evidence="2 3" key="1">
    <citation type="submission" date="2007-06" db="EMBL/GenBank/DDBJ databases">
        <title>The Genome Sequence of Coccidioides posadasii RMSCC_3488.</title>
        <authorList>
            <consortium name="Coccidioides Genome Resources Consortium"/>
            <consortium name="The Broad Institute Genome Sequencing Platform"/>
            <person name="Henn M.R."/>
            <person name="Sykes S."/>
            <person name="Young S."/>
            <person name="Jaffe D."/>
            <person name="Berlin A."/>
            <person name="Alvarez P."/>
            <person name="Butler J."/>
            <person name="Gnerre S."/>
            <person name="Grabherr M."/>
            <person name="Mauceli E."/>
            <person name="Brockman W."/>
            <person name="Kodira C."/>
            <person name="Alvarado L."/>
            <person name="Zeng Q."/>
            <person name="Crawford M."/>
            <person name="Antoine C."/>
            <person name="Devon K."/>
            <person name="Galgiani J."/>
            <person name="Orsborn K."/>
            <person name="Lewis M.L."/>
            <person name="Nusbaum C."/>
            <person name="Galagan J."/>
            <person name="Birren B."/>
        </authorList>
    </citation>
    <scope>NUCLEOTIDE SEQUENCE [LARGE SCALE GENOMIC DNA]</scope>
    <source>
        <strain evidence="2 3">RMSCC 3488</strain>
    </source>
</reference>
<feature type="compositionally biased region" description="Polar residues" evidence="1">
    <location>
        <begin position="85"/>
        <end position="94"/>
    </location>
</feature>
<feature type="region of interest" description="Disordered" evidence="1">
    <location>
        <begin position="189"/>
        <end position="218"/>
    </location>
</feature>
<reference evidence="3" key="3">
    <citation type="journal article" date="2010" name="Genome Res.">
        <title>Population genomic sequencing of Coccidioides fungi reveals recent hybridization and transposon control.</title>
        <authorList>
            <person name="Neafsey D.E."/>
            <person name="Barker B.M."/>
            <person name="Sharpton T.J."/>
            <person name="Stajich J.E."/>
            <person name="Park D.J."/>
            <person name="Whiston E."/>
            <person name="Hung C.-Y."/>
            <person name="McMahan C."/>
            <person name="White J."/>
            <person name="Sykes S."/>
            <person name="Heiman D."/>
            <person name="Young S."/>
            <person name="Zeng Q."/>
            <person name="Abouelleil A."/>
            <person name="Aftuck L."/>
            <person name="Bessette D."/>
            <person name="Brown A."/>
            <person name="FitzGerald M."/>
            <person name="Lui A."/>
            <person name="Macdonald J.P."/>
            <person name="Priest M."/>
            <person name="Orbach M.J."/>
            <person name="Galgiani J.N."/>
            <person name="Kirkland T.N."/>
            <person name="Cole G.T."/>
            <person name="Birren B.W."/>
            <person name="Henn M.R."/>
            <person name="Taylor J.W."/>
            <person name="Rounsley S.D."/>
        </authorList>
    </citation>
    <scope>NUCLEOTIDE SEQUENCE [LARGE SCALE GENOMIC DNA]</scope>
    <source>
        <strain evidence="3">RMSCC 3488</strain>
    </source>
</reference>
<gene>
    <name evidence="2" type="ORF">CPAG_09159</name>
</gene>
<name>A0A0J6FUP3_COCPO</name>
<evidence type="ECO:0000313" key="2">
    <source>
        <dbReference type="EMBL" id="KMM72869.1"/>
    </source>
</evidence>
<organism evidence="2 3">
    <name type="scientific">Coccidioides posadasii RMSCC 3488</name>
    <dbReference type="NCBI Taxonomy" id="454284"/>
    <lineage>
        <taxon>Eukaryota</taxon>
        <taxon>Fungi</taxon>
        <taxon>Dikarya</taxon>
        <taxon>Ascomycota</taxon>
        <taxon>Pezizomycotina</taxon>
        <taxon>Eurotiomycetes</taxon>
        <taxon>Eurotiomycetidae</taxon>
        <taxon>Onygenales</taxon>
        <taxon>Onygenaceae</taxon>
        <taxon>Coccidioides</taxon>
    </lineage>
</organism>
<protein>
    <submittedName>
        <fullName evidence="2">Uncharacterized protein</fullName>
    </submittedName>
</protein>
<accession>A0A0J6FUP3</accession>
<feature type="region of interest" description="Disordered" evidence="1">
    <location>
        <begin position="78"/>
        <end position="108"/>
    </location>
</feature>
<feature type="region of interest" description="Disordered" evidence="1">
    <location>
        <begin position="133"/>
        <end position="163"/>
    </location>
</feature>
<feature type="compositionally biased region" description="Pro residues" evidence="1">
    <location>
        <begin position="195"/>
        <end position="204"/>
    </location>
</feature>
<evidence type="ECO:0000313" key="3">
    <source>
        <dbReference type="Proteomes" id="UP000054567"/>
    </source>
</evidence>
<proteinExistence type="predicted"/>
<dbReference type="VEuPathDB" id="FungiDB:CPAG_09159"/>
<sequence>MYIRAGTNRVYRPPAHVSLCRHILHRQFGGQVFVHGHEVGGVESSQLTSHHHHHPPSPLPAELSCLETSCWSLWPADGKPPRETVSCSPESSRPGSHHLRSSNNRLGLGVAVTPPFTRGRVATNPRWFCSSLNAHDEQRKQKTGTASQDRACMSPPKSWRQPDDKSLLFWKNAPDKAFPCNDAHVQNKLHVTPGTPSPGTPFSPPESTCSAPDASLGIDTSKYASRGGSPIQPHGVQTLAQIHTLTHIHLKENATSESAGFRGVAQSARVREKANERQYTPVPSLLPIIQLRVTISSNLPVLKQCLDQSWLGPPVNSGPWEAHSG</sequence>